<dbReference type="Ensembl" id="ENSRFET00010009684.1">
    <property type="protein sequence ID" value="ENSRFEP00010008827.1"/>
    <property type="gene ID" value="ENSRFEG00010006017.1"/>
</dbReference>
<evidence type="ECO:0000256" key="1">
    <source>
        <dbReference type="ARBA" id="ARBA00004479"/>
    </source>
</evidence>
<gene>
    <name evidence="9" type="primary">CD164L2</name>
</gene>
<keyword evidence="5 8" id="KW-1133">Transmembrane helix</keyword>
<dbReference type="GO" id="GO:0031410">
    <property type="term" value="C:cytoplasmic vesicle"/>
    <property type="evidence" value="ECO:0007669"/>
    <property type="project" value="TreeGrafter"/>
</dbReference>
<sequence>MATPTDHAPDALVWFPTPQRSRVLKGRATPALRRPRVPAPMASPGPRALRAALCGSCCCLLLCAQLAVAGKGARGFGRGALLRMNIWPAVQGACKQLKLCEHCVEGDRAHNLSGCVWEQCRPEEPGMEFSPPQVECPRSEPQSLGPFPQTSPLHLLPPGHCVAQAEVVKEGCSVYNNSESCPAAHHHPTYEPKTITTGIPSVPEAHNPGFDGASFIGGIVLVLSLQAVGFFILRFLKAKDSTYQTLI</sequence>
<evidence type="ECO:0000256" key="6">
    <source>
        <dbReference type="ARBA" id="ARBA00023136"/>
    </source>
</evidence>
<organism evidence="9 10">
    <name type="scientific">Rhinolophus ferrumequinum</name>
    <name type="common">Greater horseshoe bat</name>
    <dbReference type="NCBI Taxonomy" id="59479"/>
    <lineage>
        <taxon>Eukaryota</taxon>
        <taxon>Metazoa</taxon>
        <taxon>Chordata</taxon>
        <taxon>Craniata</taxon>
        <taxon>Vertebrata</taxon>
        <taxon>Euteleostomi</taxon>
        <taxon>Mammalia</taxon>
        <taxon>Eutheria</taxon>
        <taxon>Laurasiatheria</taxon>
        <taxon>Chiroptera</taxon>
        <taxon>Yinpterochiroptera</taxon>
        <taxon>Rhinolophoidea</taxon>
        <taxon>Rhinolophidae</taxon>
        <taxon>Rhinolophinae</taxon>
        <taxon>Rhinolophus</taxon>
    </lineage>
</organism>
<dbReference type="GeneTree" id="ENSGT00530000063929"/>
<proteinExistence type="inferred from homology"/>
<evidence type="ECO:0000313" key="9">
    <source>
        <dbReference type="Ensembl" id="ENSRFEP00010008827.1"/>
    </source>
</evidence>
<reference evidence="9 10" key="2">
    <citation type="journal article" date="2018" name="Annu Rev Anim Biosci">
        <title>Bat Biology, Genomes, and the Bat1K Project: To Generate Chromosome-Level Genomes for All Living Bat Species.</title>
        <authorList>
            <person name="Teeling E.C."/>
            <person name="Vernes S.C."/>
            <person name="Davalos L.M."/>
            <person name="Ray D.A."/>
            <person name="Gilbert M.T.P."/>
            <person name="Myers E."/>
        </authorList>
    </citation>
    <scope>NUCLEOTIDE SEQUENCE</scope>
</reference>
<accession>A0A671EE64</accession>
<reference evidence="9" key="5">
    <citation type="submission" date="2025-09" db="UniProtKB">
        <authorList>
            <consortium name="Ensembl"/>
        </authorList>
    </citation>
    <scope>IDENTIFICATION</scope>
</reference>
<dbReference type="GO" id="GO:0016020">
    <property type="term" value="C:membrane"/>
    <property type="evidence" value="ECO:0007669"/>
    <property type="project" value="UniProtKB-SubCell"/>
</dbReference>
<evidence type="ECO:0000313" key="10">
    <source>
        <dbReference type="Proteomes" id="UP000472240"/>
    </source>
</evidence>
<keyword evidence="7" id="KW-0325">Glycoprotein</keyword>
<keyword evidence="6 8" id="KW-0472">Membrane</keyword>
<evidence type="ECO:0000256" key="4">
    <source>
        <dbReference type="ARBA" id="ARBA00022729"/>
    </source>
</evidence>
<protein>
    <submittedName>
        <fullName evidence="9">CD164 molecule like 2</fullName>
    </submittedName>
</protein>
<dbReference type="PANTHER" id="PTHR11337">
    <property type="entry name" value="MUCIN/PORIMIN"/>
    <property type="match status" value="1"/>
</dbReference>
<reference evidence="9 10" key="1">
    <citation type="journal article" date="2015" name="Annu Rev Anim Biosci">
        <title>The Genome 10K Project: a way forward.</title>
        <authorList>
            <person name="Koepfli K.P."/>
            <person name="Paten B."/>
            <person name="O'Brien S.J."/>
            <person name="Koepfli K.P."/>
            <person name="Paten B."/>
            <person name="Antunes A."/>
            <person name="Belov K."/>
            <person name="Bustamante C."/>
            <person name="Castoe T.A."/>
            <person name="Clawson H."/>
            <person name="Crawford A.J."/>
            <person name="Diekhans M."/>
            <person name="Distel D."/>
            <person name="Durbin R."/>
            <person name="Earl D."/>
            <person name="Fujita M.K."/>
            <person name="Gamble T."/>
            <person name="Georges A."/>
            <person name="Gemmell N."/>
            <person name="Gilbert M.T."/>
            <person name="Graves J.M."/>
            <person name="Green R.E."/>
            <person name="Hickey G."/>
            <person name="Jarvis E.D."/>
            <person name="Johnson W."/>
            <person name="Komissarov A."/>
            <person name="Korf I."/>
            <person name="Kuhn R."/>
            <person name="Larkin D.M."/>
            <person name="Lewin H."/>
            <person name="Lopez J.V."/>
            <person name="Ma J."/>
            <person name="Marques-Bonet T."/>
            <person name="Miller W."/>
            <person name="Murphy R."/>
            <person name="Pevzner P."/>
            <person name="Shapiro B."/>
            <person name="Steiner C."/>
            <person name="Tamazian G."/>
            <person name="Venkatesh B."/>
            <person name="Wang J."/>
            <person name="Wayne R."/>
            <person name="Wiley E."/>
            <person name="Yang H."/>
            <person name="Zhang G."/>
            <person name="Haussler D."/>
            <person name="Ryder O."/>
            <person name="O'Brien S.J."/>
        </authorList>
    </citation>
    <scope>NUCLEOTIDE SEQUENCE</scope>
</reference>
<keyword evidence="10" id="KW-1185">Reference proteome</keyword>
<evidence type="ECO:0000256" key="2">
    <source>
        <dbReference type="ARBA" id="ARBA00005341"/>
    </source>
</evidence>
<evidence type="ECO:0000256" key="8">
    <source>
        <dbReference type="SAM" id="Phobius"/>
    </source>
</evidence>
<dbReference type="InParanoid" id="A0A671EE64"/>
<dbReference type="FunCoup" id="A0A671EE64">
    <property type="interactions" value="9"/>
</dbReference>
<reference evidence="10" key="3">
    <citation type="submission" date="2018-12" db="EMBL/GenBank/DDBJ databases">
        <title>G10K-VGP greater horseshoe bat female genome, primary haplotype.</title>
        <authorList>
            <person name="Teeling E."/>
            <person name="Myers G."/>
            <person name="Vernes S."/>
            <person name="Pippel M."/>
            <person name="Winkler S."/>
            <person name="Fedrigo O."/>
            <person name="Rhie A."/>
            <person name="Koren S."/>
            <person name="Phillippy A."/>
            <person name="Lewin H."/>
            <person name="Damas J."/>
            <person name="Howe K."/>
            <person name="Mountcastle J."/>
            <person name="Jarvis E.D."/>
        </authorList>
    </citation>
    <scope>NUCLEOTIDE SEQUENCE [LARGE SCALE GENOMIC DNA]</scope>
</reference>
<keyword evidence="3 8" id="KW-0812">Transmembrane</keyword>
<dbReference type="InterPro" id="IPR007947">
    <property type="entry name" value="CD164_MGC24"/>
</dbReference>
<dbReference type="Proteomes" id="UP000472240">
    <property type="component" value="Chromosome 9"/>
</dbReference>
<reference evidence="9" key="4">
    <citation type="submission" date="2025-08" db="UniProtKB">
        <authorList>
            <consortium name="Ensembl"/>
        </authorList>
    </citation>
    <scope>IDENTIFICATION</scope>
</reference>
<dbReference type="Pfam" id="PF05283">
    <property type="entry name" value="MGC-24"/>
    <property type="match status" value="1"/>
</dbReference>
<comment type="subcellular location">
    <subcellularLocation>
        <location evidence="1">Membrane</location>
        <topology evidence="1">Single-pass type I membrane protein</topology>
    </subcellularLocation>
</comment>
<evidence type="ECO:0000256" key="3">
    <source>
        <dbReference type="ARBA" id="ARBA00022692"/>
    </source>
</evidence>
<dbReference type="OMA" id="QVECPRS"/>
<dbReference type="AlphaFoldDB" id="A0A671EE64"/>
<evidence type="ECO:0000256" key="7">
    <source>
        <dbReference type="ARBA" id="ARBA00023180"/>
    </source>
</evidence>
<keyword evidence="4" id="KW-0732">Signal</keyword>
<dbReference type="PANTHER" id="PTHR11337:SF11">
    <property type="entry name" value="CD164 SIALOMUCIN-LIKE 2 PROTEIN"/>
    <property type="match status" value="1"/>
</dbReference>
<feature type="transmembrane region" description="Helical" evidence="8">
    <location>
        <begin position="215"/>
        <end position="236"/>
    </location>
</feature>
<name>A0A671EE64_RHIFE</name>
<comment type="similarity">
    <text evidence="2">Belongs to the CD164 family.</text>
</comment>
<evidence type="ECO:0000256" key="5">
    <source>
        <dbReference type="ARBA" id="ARBA00022989"/>
    </source>
</evidence>